<dbReference type="OrthoDB" id="939897at2"/>
<reference evidence="1 2" key="1">
    <citation type="submission" date="2018-08" db="EMBL/GenBank/DDBJ databases">
        <title>Fibrisoma montanum sp. nov., isolated from Danxia mountain soil.</title>
        <authorList>
            <person name="Huang Y."/>
        </authorList>
    </citation>
    <scope>NUCLEOTIDE SEQUENCE [LARGE SCALE GENOMIC DNA]</scope>
    <source>
        <strain evidence="1 2">HYT19</strain>
    </source>
</reference>
<accession>A0A418M6J6</accession>
<sequence>MHCSNSPLSTEEVTDPSLLQVNFLITRRDGNDIGKSSTIEAYVRDQKGKSVANAAIKLKVNGKALRLNNGSVNYYGAFPFYELRDSSVEVKGNTDYVFTVVMTDGQEHTLGRIRTQPDLTSDRLVIPAKLRRNQALTIQWDGVEQQNFFVSLWKRCLGEGSRSELKIYKIKETTDKWGNVVQEAGSVDEADYLNTPVRSGSGTYAVPLSYLAGPQDDYSALGIAVTSTETVKVDDHFLPGSSITSQREGLYRVEVTN</sequence>
<protein>
    <submittedName>
        <fullName evidence="1">Uncharacterized protein</fullName>
    </submittedName>
</protein>
<proteinExistence type="predicted"/>
<comment type="caution">
    <text evidence="1">The sequence shown here is derived from an EMBL/GenBank/DDBJ whole genome shotgun (WGS) entry which is preliminary data.</text>
</comment>
<evidence type="ECO:0000313" key="2">
    <source>
        <dbReference type="Proteomes" id="UP000283523"/>
    </source>
</evidence>
<dbReference type="Proteomes" id="UP000283523">
    <property type="component" value="Unassembled WGS sequence"/>
</dbReference>
<dbReference type="EMBL" id="QXED01000005">
    <property type="protein sequence ID" value="RIV21540.1"/>
    <property type="molecule type" value="Genomic_DNA"/>
</dbReference>
<name>A0A418M6J6_9BACT</name>
<evidence type="ECO:0000313" key="1">
    <source>
        <dbReference type="EMBL" id="RIV21540.1"/>
    </source>
</evidence>
<gene>
    <name evidence="1" type="ORF">DYU11_19255</name>
</gene>
<dbReference type="RefSeq" id="WP_119669331.1">
    <property type="nucleotide sequence ID" value="NZ_QXED01000005.1"/>
</dbReference>
<dbReference type="AlphaFoldDB" id="A0A418M6J6"/>
<organism evidence="1 2">
    <name type="scientific">Fibrisoma montanum</name>
    <dbReference type="NCBI Taxonomy" id="2305895"/>
    <lineage>
        <taxon>Bacteria</taxon>
        <taxon>Pseudomonadati</taxon>
        <taxon>Bacteroidota</taxon>
        <taxon>Cytophagia</taxon>
        <taxon>Cytophagales</taxon>
        <taxon>Spirosomataceae</taxon>
        <taxon>Fibrisoma</taxon>
    </lineage>
</organism>
<keyword evidence="2" id="KW-1185">Reference proteome</keyword>